<feature type="transmembrane region" description="Helical" evidence="5">
    <location>
        <begin position="20"/>
        <end position="41"/>
    </location>
</feature>
<keyword evidence="3 5" id="KW-1133">Transmembrane helix</keyword>
<evidence type="ECO:0000256" key="4">
    <source>
        <dbReference type="ARBA" id="ARBA00023136"/>
    </source>
</evidence>
<feature type="transmembrane region" description="Helical" evidence="5">
    <location>
        <begin position="546"/>
        <end position="569"/>
    </location>
</feature>
<feature type="transmembrane region" description="Helical" evidence="5">
    <location>
        <begin position="619"/>
        <end position="640"/>
    </location>
</feature>
<dbReference type="InterPro" id="IPR051328">
    <property type="entry name" value="T7SS_ABC-Transporter"/>
</dbReference>
<evidence type="ECO:0000256" key="3">
    <source>
        <dbReference type="ARBA" id="ARBA00022989"/>
    </source>
</evidence>
<evidence type="ECO:0000313" key="7">
    <source>
        <dbReference type="EMBL" id="MCX7579015.1"/>
    </source>
</evidence>
<evidence type="ECO:0000256" key="1">
    <source>
        <dbReference type="ARBA" id="ARBA00004141"/>
    </source>
</evidence>
<evidence type="ECO:0000259" key="6">
    <source>
        <dbReference type="Pfam" id="PF12051"/>
    </source>
</evidence>
<feature type="domain" description="DUF3533" evidence="6">
    <location>
        <begin position="31"/>
        <end position="178"/>
    </location>
</feature>
<accession>A0A9X3EHG9</accession>
<dbReference type="PANTHER" id="PTHR43077">
    <property type="entry name" value="TRANSPORT PERMEASE YVFS-RELATED"/>
    <property type="match status" value="1"/>
</dbReference>
<organism evidence="7 8">
    <name type="scientific">Leuconostoc falkenbergense</name>
    <dbReference type="NCBI Taxonomy" id="2766470"/>
    <lineage>
        <taxon>Bacteria</taxon>
        <taxon>Bacillati</taxon>
        <taxon>Bacillota</taxon>
        <taxon>Bacilli</taxon>
        <taxon>Lactobacillales</taxon>
        <taxon>Lactobacillaceae</taxon>
        <taxon>Leuconostoc</taxon>
    </lineage>
</organism>
<dbReference type="NCBIfam" id="TIGR03057">
    <property type="entry name" value="xxxLxxG_by_4"/>
    <property type="match status" value="4"/>
</dbReference>
<proteinExistence type="predicted"/>
<reference evidence="7" key="1">
    <citation type="submission" date="2018-08" db="EMBL/GenBank/DDBJ databases">
        <title>Draft genome sequences of Leuconostoc spp. and Weissella spp. with biocontrol potential.</title>
        <authorList>
            <person name="Lo R."/>
            <person name="Ho V.T.T."/>
            <person name="Turner M.S."/>
        </authorList>
    </citation>
    <scope>NUCLEOTIDE SEQUENCE</scope>
    <source>
        <strain evidence="7">156</strain>
    </source>
</reference>
<dbReference type="NCBIfam" id="TIGR03061">
    <property type="entry name" value="pip_yhgE_Nterm"/>
    <property type="match status" value="1"/>
</dbReference>
<keyword evidence="2 5" id="KW-0812">Transmembrane</keyword>
<dbReference type="Proteomes" id="UP001080333">
    <property type="component" value="Unassembled WGS sequence"/>
</dbReference>
<dbReference type="NCBIfam" id="TIGR03062">
    <property type="entry name" value="pip_yhgE_Cterm"/>
    <property type="match status" value="1"/>
</dbReference>
<dbReference type="InterPro" id="IPR017501">
    <property type="entry name" value="Phage_infect_YhgE_C"/>
</dbReference>
<feature type="transmembrane region" description="Helical" evidence="5">
    <location>
        <begin position="590"/>
        <end position="607"/>
    </location>
</feature>
<dbReference type="EMBL" id="QVOQ01000015">
    <property type="protein sequence ID" value="MCX7579015.1"/>
    <property type="molecule type" value="Genomic_DNA"/>
</dbReference>
<evidence type="ECO:0000256" key="5">
    <source>
        <dbReference type="SAM" id="Phobius"/>
    </source>
</evidence>
<dbReference type="InterPro" id="IPR017500">
    <property type="entry name" value="Phage_infect_YhgE_N"/>
</dbReference>
<evidence type="ECO:0000313" key="8">
    <source>
        <dbReference type="Proteomes" id="UP001080333"/>
    </source>
</evidence>
<evidence type="ECO:0000256" key="2">
    <source>
        <dbReference type="ARBA" id="ARBA00022692"/>
    </source>
</evidence>
<comment type="subcellular location">
    <subcellularLocation>
        <location evidence="1">Membrane</location>
        <topology evidence="1">Multi-pass membrane protein</topology>
    </subcellularLocation>
</comment>
<dbReference type="PANTHER" id="PTHR43077:SF5">
    <property type="entry name" value="PHAGE INFECTION PROTEIN"/>
    <property type="match status" value="1"/>
</dbReference>
<dbReference type="GO" id="GO:0016020">
    <property type="term" value="C:membrane"/>
    <property type="evidence" value="ECO:0007669"/>
    <property type="project" value="UniProtKB-SubCell"/>
</dbReference>
<gene>
    <name evidence="7" type="ORF">D0502_06440</name>
</gene>
<dbReference type="Pfam" id="PF12051">
    <property type="entry name" value="DUF3533"/>
    <property type="match status" value="1"/>
</dbReference>
<dbReference type="Gene3D" id="3.40.1710.10">
    <property type="entry name" value="abc type-2 transporter like domain"/>
    <property type="match status" value="1"/>
</dbReference>
<feature type="transmembrane region" description="Helical" evidence="5">
    <location>
        <begin position="698"/>
        <end position="720"/>
    </location>
</feature>
<comment type="caution">
    <text evidence="7">The sequence shown here is derived from an EMBL/GenBank/DDBJ whole genome shotgun (WGS) entry which is preliminary data.</text>
</comment>
<dbReference type="InterPro" id="IPR023908">
    <property type="entry name" value="xxxLxxG_rpt"/>
</dbReference>
<feature type="transmembrane region" description="Helical" evidence="5">
    <location>
        <begin position="647"/>
        <end position="665"/>
    </location>
</feature>
<protein>
    <submittedName>
        <fullName evidence="7">YhgE/Pip domain-containing protein</fullName>
    </submittedName>
</protein>
<sequence length="738" mass="78027">MKFWKSTEWQRVRKIRGLPLLLIGIALIPSLYAVIFLSSLWDAYGNVNKLPVAIVNQDRAAKINGKTQHLGNNLTKNLVDGKQLKIIKTTKSQAASGLKSGKYYMTITIPSDFTENSGTLLSSNPVQPEIKIAHNTGQGFIAEKMTTSAAEKLQTKVSQSLQKVYSQTLVTATTASKDGFNTGSEGASKLSSGISQLQDGTKQLQTGTTALQSGSAQLVTGLSQYTSGVSSANSGSAQLVAGAQQLATQLQKVSDEINAKQQAKASDLAKLDAGLTELTQGLEKLGEIDAPNINVNSDDINSNAQSLTTNLEQLGGSLTKSGENVKNISDSLSKLIAQNPQLKTDPSVQTVMKNLQDLNTNLQVSGTSATASGLAAQNINKDLKPLIAALPELKKLQAQLPELKALSKGTQATKGAQQAIKTLNASLTEVSNGIATQAVPGAQQLAQGASQLNAGLSQLNANSGTLNQGASQLNSGTTQLLEGENQAIVALGQANTGAQTLSQKLADGAVKLSSIHNQKSNVTALSKPVKKDNSDLSKVANNGTGMAPYMMSVGLFVGMVAFSAIFDFMTVGKKPKNGFLWWADKQTVNAPVWIAQALLMTALLFIVDGMQTQNPVMTFIVALVASFAFNQFVILFNVAFGKLGSGIMLILMVLQLSASAGTYPIELSNGFFNAIHPWMPMTYSVHALRETISIGGSVALDLTVLLSLGIVSMILTWGVYEVKLRHNQLSFPQSSTAE</sequence>
<dbReference type="RefSeq" id="WP_267287156.1">
    <property type="nucleotide sequence ID" value="NZ_QVOQ01000015.1"/>
</dbReference>
<dbReference type="InterPro" id="IPR022703">
    <property type="entry name" value="DUF3533"/>
</dbReference>
<dbReference type="AlphaFoldDB" id="A0A9X3EHG9"/>
<keyword evidence="4 5" id="KW-0472">Membrane</keyword>
<name>A0A9X3EHG9_9LACO</name>